<dbReference type="EMBL" id="KZ613787">
    <property type="protein sequence ID" value="PMD60909.1"/>
    <property type="molecule type" value="Genomic_DNA"/>
</dbReference>
<evidence type="ECO:0000313" key="2">
    <source>
        <dbReference type="Proteomes" id="UP000235371"/>
    </source>
</evidence>
<dbReference type="GeneID" id="36588159"/>
<accession>A0A2J6TD22</accession>
<name>A0A2J6TD22_9HELO</name>
<keyword evidence="2" id="KW-1185">Reference proteome</keyword>
<dbReference type="InParanoid" id="A0A2J6TD22"/>
<organism evidence="1 2">
    <name type="scientific">Hyaloscypha bicolor E</name>
    <dbReference type="NCBI Taxonomy" id="1095630"/>
    <lineage>
        <taxon>Eukaryota</taxon>
        <taxon>Fungi</taxon>
        <taxon>Dikarya</taxon>
        <taxon>Ascomycota</taxon>
        <taxon>Pezizomycotina</taxon>
        <taxon>Leotiomycetes</taxon>
        <taxon>Helotiales</taxon>
        <taxon>Hyaloscyphaceae</taxon>
        <taxon>Hyaloscypha</taxon>
        <taxon>Hyaloscypha bicolor</taxon>
    </lineage>
</organism>
<evidence type="ECO:0008006" key="3">
    <source>
        <dbReference type="Google" id="ProtNLM"/>
    </source>
</evidence>
<evidence type="ECO:0000313" key="1">
    <source>
        <dbReference type="EMBL" id="PMD60909.1"/>
    </source>
</evidence>
<dbReference type="PANTHER" id="PTHR40619:SF3">
    <property type="entry name" value="FUNGAL STAND N-TERMINAL GOODBYE DOMAIN-CONTAINING PROTEIN"/>
    <property type="match status" value="1"/>
</dbReference>
<dbReference type="RefSeq" id="XP_024737813.1">
    <property type="nucleotide sequence ID" value="XM_024880082.1"/>
</dbReference>
<sequence>MARQNESAVFARQFIDECGPGIHGVFGVESHFDLSTSRYQSKEVYEFQETLKRYQNQATGLADFGFDLLSCTWQDVLDEMDKAEAAASESHRRGNEFPARAWRVFETMGDVISPALEAIPDELCVLHGGIAVIFSLARRRAQNRKKILSAFCNLTNVIEMARNKAKSLLQNSSQPESIRLHEVIRELQQTLLRVLPDLIKRLNPGTFLDKSLSPFKGGSIDDLLEKVSSSSDKVRICAEGMMDDIIVETHKAMNDDLEMTKNIRTMTQHTGGEVEELQGKVDEILVRQNKLQLTLDAISGKNSLLEFLIEHLKPRRERSPETLATESLPDCDLGTSFKPGQLLALMNVHHLQAVDDEAHIIRRGRSIDPAVIAQAATMVQSPQVQQLFHASQSGIVLVDGCADRSQMSKVSPLSYICATTAAVLRSGPPNVTLTFFCGQHLASNDDLQGPQGVMRALVTSLITSLFQNRLISNFLPPQLLSLPGEVEHLLLKDICELFHRLLRLVPRGISVYCLVDGVSYYERDIWREDFNLILICFGNIIDDETLDSFFKLLLTSPTRSRSLSDLMPHQRVSLRGPRVRRTAESESIRI</sequence>
<reference evidence="1 2" key="1">
    <citation type="submission" date="2016-04" db="EMBL/GenBank/DDBJ databases">
        <title>A degradative enzymes factory behind the ericoid mycorrhizal symbiosis.</title>
        <authorList>
            <consortium name="DOE Joint Genome Institute"/>
            <person name="Martino E."/>
            <person name="Morin E."/>
            <person name="Grelet G."/>
            <person name="Kuo A."/>
            <person name="Kohler A."/>
            <person name="Daghino S."/>
            <person name="Barry K."/>
            <person name="Choi C."/>
            <person name="Cichocki N."/>
            <person name="Clum A."/>
            <person name="Copeland A."/>
            <person name="Hainaut M."/>
            <person name="Haridas S."/>
            <person name="Labutti K."/>
            <person name="Lindquist E."/>
            <person name="Lipzen A."/>
            <person name="Khouja H.-R."/>
            <person name="Murat C."/>
            <person name="Ohm R."/>
            <person name="Olson A."/>
            <person name="Spatafora J."/>
            <person name="Veneault-Fourrey C."/>
            <person name="Henrissat B."/>
            <person name="Grigoriev I."/>
            <person name="Martin F."/>
            <person name="Perotto S."/>
        </authorList>
    </citation>
    <scope>NUCLEOTIDE SEQUENCE [LARGE SCALE GENOMIC DNA]</scope>
    <source>
        <strain evidence="1 2">E</strain>
    </source>
</reference>
<dbReference type="STRING" id="1095630.A0A2J6TD22"/>
<dbReference type="Proteomes" id="UP000235371">
    <property type="component" value="Unassembled WGS sequence"/>
</dbReference>
<dbReference type="OrthoDB" id="5419927at2759"/>
<gene>
    <name evidence="1" type="ORF">K444DRAFT_612195</name>
</gene>
<dbReference type="AlphaFoldDB" id="A0A2J6TD22"/>
<dbReference type="PANTHER" id="PTHR40619">
    <property type="entry name" value="FUNGAL STAND N-TERMINAL GOODBYE DOMAIN-CONTAINING PROTEIN"/>
    <property type="match status" value="1"/>
</dbReference>
<protein>
    <recommendedName>
        <fullName evidence="3">Fungal STAND N-terminal Goodbye domain-containing protein</fullName>
    </recommendedName>
</protein>
<proteinExistence type="predicted"/>